<evidence type="ECO:0000259" key="1">
    <source>
        <dbReference type="Pfam" id="PF03572"/>
    </source>
</evidence>
<feature type="domain" description="Tail specific protease" evidence="1">
    <location>
        <begin position="186"/>
        <end position="402"/>
    </location>
</feature>
<dbReference type="Proteomes" id="UP000051888">
    <property type="component" value="Unassembled WGS sequence"/>
</dbReference>
<comment type="caution">
    <text evidence="2">The sequence shown here is derived from an EMBL/GenBank/DDBJ whole genome shotgun (WGS) entry which is preliminary data.</text>
</comment>
<dbReference type="Gene3D" id="3.90.226.10">
    <property type="entry name" value="2-enoyl-CoA Hydratase, Chain A, domain 1"/>
    <property type="match status" value="1"/>
</dbReference>
<gene>
    <name evidence="2" type="ORF">AN964_12230</name>
</gene>
<proteinExistence type="predicted"/>
<keyword evidence="3" id="KW-1185">Reference proteome</keyword>
<dbReference type="PATRIC" id="fig|157838.3.peg.2705"/>
<protein>
    <recommendedName>
        <fullName evidence="1">Tail specific protease domain-containing protein</fullName>
    </recommendedName>
</protein>
<dbReference type="GO" id="GO:0006508">
    <property type="term" value="P:proteolysis"/>
    <property type="evidence" value="ECO:0007669"/>
    <property type="project" value="InterPro"/>
</dbReference>
<dbReference type="SUPFAM" id="SSF52096">
    <property type="entry name" value="ClpP/crotonase"/>
    <property type="match status" value="1"/>
</dbReference>
<sequence length="429" mass="50160">MNYIEIFEEIVTIIHNDYSGCLDKKGWDSPDEYRREIIELENQKLLDLQKFVQIVSDYLLDCKDQHLFVKLSNSSSNKMMNVGFKVRRYEDLLYIYEVDRETRVHMGMAIKSLDNITIPELAAIHKRSLMEDKYERQRWEPILKKYNMCEIVDQNDQIIQMDIRLYEPNNKEPEYSIKEINEDTLLMKITDFLNVNAIDRLIKDWEDRLDSCTNLIIDVRVNGGGSDDSYFPLLNYIVDRSCSLVEFAGTDDTAIFNCTHRNFTNKIEPLYEELEKAENEETRKFLQIYIDEWKRNIGKGFVELDFSELAQDIYFQAKGKPEKVIILSDYYCGSSGDQFVEVCKNSKKVTVIGRATMGVTDYCNLAIQTWNNQIELWYPTSRVSKIDNGMGLTGVGVLPDIYIPWTPEHIFEDIDLKKALSLCENVKEV</sequence>
<dbReference type="OrthoDB" id="2327485at2"/>
<dbReference type="Pfam" id="PF03572">
    <property type="entry name" value="Peptidase_S41"/>
    <property type="match status" value="1"/>
</dbReference>
<dbReference type="AlphaFoldDB" id="A0A0Q3WY86"/>
<dbReference type="RefSeq" id="WP_055739944.1">
    <property type="nucleotide sequence ID" value="NZ_JAAIWL010000053.1"/>
</dbReference>
<name>A0A0Q3WY86_9BACI</name>
<accession>A0A0Q3WY86</accession>
<evidence type="ECO:0000313" key="3">
    <source>
        <dbReference type="Proteomes" id="UP000051888"/>
    </source>
</evidence>
<evidence type="ECO:0000313" key="2">
    <source>
        <dbReference type="EMBL" id="KQL54187.1"/>
    </source>
</evidence>
<dbReference type="InterPro" id="IPR005151">
    <property type="entry name" value="Tail-specific_protease"/>
</dbReference>
<dbReference type="STRING" id="157838.AN964_12230"/>
<dbReference type="GO" id="GO:0008236">
    <property type="term" value="F:serine-type peptidase activity"/>
    <property type="evidence" value="ECO:0007669"/>
    <property type="project" value="InterPro"/>
</dbReference>
<organism evidence="2 3">
    <name type="scientific">Heyndrickxia shackletonii</name>
    <dbReference type="NCBI Taxonomy" id="157838"/>
    <lineage>
        <taxon>Bacteria</taxon>
        <taxon>Bacillati</taxon>
        <taxon>Bacillota</taxon>
        <taxon>Bacilli</taxon>
        <taxon>Bacillales</taxon>
        <taxon>Bacillaceae</taxon>
        <taxon>Heyndrickxia</taxon>
    </lineage>
</organism>
<dbReference type="EMBL" id="LJJC01000004">
    <property type="protein sequence ID" value="KQL54187.1"/>
    <property type="molecule type" value="Genomic_DNA"/>
</dbReference>
<dbReference type="InterPro" id="IPR029045">
    <property type="entry name" value="ClpP/crotonase-like_dom_sf"/>
</dbReference>
<reference evidence="2 3" key="1">
    <citation type="submission" date="2015-09" db="EMBL/GenBank/DDBJ databases">
        <title>Genome sequencing project for genomic taxonomy and phylogenomics of Bacillus-like bacteria.</title>
        <authorList>
            <person name="Liu B."/>
            <person name="Wang J."/>
            <person name="Zhu Y."/>
            <person name="Liu G."/>
            <person name="Chen Q."/>
            <person name="Chen Z."/>
            <person name="Lan J."/>
            <person name="Che J."/>
            <person name="Ge C."/>
            <person name="Shi H."/>
            <person name="Pan Z."/>
            <person name="Liu X."/>
        </authorList>
    </citation>
    <scope>NUCLEOTIDE SEQUENCE [LARGE SCALE GENOMIC DNA]</scope>
    <source>
        <strain evidence="2 3">LMG 18435</strain>
    </source>
</reference>